<comment type="caution">
    <text evidence="3">The sequence shown here is derived from an EMBL/GenBank/DDBJ whole genome shotgun (WGS) entry which is preliminary data.</text>
</comment>
<evidence type="ECO:0000313" key="3">
    <source>
        <dbReference type="EMBL" id="GJN13600.1"/>
    </source>
</evidence>
<organism evidence="3 4">
    <name type="scientific">Eleusine coracana subsp. coracana</name>
    <dbReference type="NCBI Taxonomy" id="191504"/>
    <lineage>
        <taxon>Eukaryota</taxon>
        <taxon>Viridiplantae</taxon>
        <taxon>Streptophyta</taxon>
        <taxon>Embryophyta</taxon>
        <taxon>Tracheophyta</taxon>
        <taxon>Spermatophyta</taxon>
        <taxon>Magnoliopsida</taxon>
        <taxon>Liliopsida</taxon>
        <taxon>Poales</taxon>
        <taxon>Poaceae</taxon>
        <taxon>PACMAD clade</taxon>
        <taxon>Chloridoideae</taxon>
        <taxon>Cynodonteae</taxon>
        <taxon>Eleusininae</taxon>
        <taxon>Eleusine</taxon>
    </lineage>
</organism>
<reference evidence="3" key="2">
    <citation type="submission" date="2021-12" db="EMBL/GenBank/DDBJ databases">
        <title>Resequencing data analysis of finger millet.</title>
        <authorList>
            <person name="Hatakeyama M."/>
            <person name="Aluri S."/>
            <person name="Balachadran M.T."/>
            <person name="Sivarajan S.R."/>
            <person name="Poveda L."/>
            <person name="Shimizu-Inatsugi R."/>
            <person name="Schlapbach R."/>
            <person name="Sreeman S.M."/>
            <person name="Shimizu K.K."/>
        </authorList>
    </citation>
    <scope>NUCLEOTIDE SEQUENCE</scope>
</reference>
<dbReference type="Pfam" id="PF00266">
    <property type="entry name" value="Aminotran_5"/>
    <property type="match status" value="1"/>
</dbReference>
<protein>
    <recommendedName>
        <fullName evidence="2">Aminotransferase class V domain-containing protein</fullName>
    </recommendedName>
</protein>
<dbReference type="EMBL" id="BQKI01000071">
    <property type="protein sequence ID" value="GJN13600.1"/>
    <property type="molecule type" value="Genomic_DNA"/>
</dbReference>
<dbReference type="Gene3D" id="3.90.1150.10">
    <property type="entry name" value="Aspartate Aminotransferase, domain 1"/>
    <property type="match status" value="1"/>
</dbReference>
<evidence type="ECO:0000313" key="4">
    <source>
        <dbReference type="Proteomes" id="UP001054889"/>
    </source>
</evidence>
<reference evidence="3" key="1">
    <citation type="journal article" date="2018" name="DNA Res.">
        <title>Multiple hybrid de novo genome assembly of finger millet, an orphan allotetraploid crop.</title>
        <authorList>
            <person name="Hatakeyama M."/>
            <person name="Aluri S."/>
            <person name="Balachadran M.T."/>
            <person name="Sivarajan S.R."/>
            <person name="Patrignani A."/>
            <person name="Gruter S."/>
            <person name="Poveda L."/>
            <person name="Shimizu-Inatsugi R."/>
            <person name="Baeten J."/>
            <person name="Francoijs K.J."/>
            <person name="Nataraja K.N."/>
            <person name="Reddy Y.A.N."/>
            <person name="Phadnis S."/>
            <person name="Ravikumar R.L."/>
            <person name="Schlapbach R."/>
            <person name="Sreeman S.M."/>
            <person name="Shimizu K.K."/>
        </authorList>
    </citation>
    <scope>NUCLEOTIDE SEQUENCE</scope>
</reference>
<sequence>MSTAAIGGLFSSGLSGGSAHGLCSSGRYWLAPLHRFGYRRYRPYLCMLPSVQGSVGMEVPTVDEAKRMATLLGLLRVTTSEEKASAAGVSEDKLDWLRSQLTGKNIEFDTPFGRRMLTYADQTASGRSLRYIEDYLMKDVLPFYGNTHTEDSHVGSKTTRLVHKAARYVKRCTGAGPNDVLIFCGSGTTAAIKRLQEVIGVAAPSVELRRRLSTQMRMDERWVIFIGPYEHHSNILSWRQSLADVVEIGVDADGLIDIAALQRALSSSEYRNRPMLGSFSACSNVTGIMIDTREIARMLHQHGAYACFDFAASGPYVKIDMKSGEVDGYDAVFLSPHKFVEGPGTPGILLMNKGLYKLSSQPPSLCGGGTVAYVNGFSEKDTIYYDDIEEREDAGTPPIVQKIHASLAFWVKEYIGYDRMGLHERVYSETAMKRLVSNPNIWVLGNTSVERLPIFSFLIYPPVKDSLYNNIVDEPSSDRWLEDVKRKRQPLHGRFVTRLFNDLFGIQARGGCACAGPYGHTLLKIENDLSLRLRSAILEGYSGLKPGWTRLSFSYYLSKEEFKFILGAIEFIASYGHRFLPLYKFDWITGNWTFKKEALKYLIMKEELALATGLDALVENDLFKDEVKFERKPRVIQNKFESYLENAKIIALSLPDINQPTITLVAFGNDGIKRFARGRLSTQMRMEERWVIFIGPYEHHSNILSWSQSLADVVEIRVDANGLIDIAALRHALNSPEYKNRPMLDPSRRAAT</sequence>
<evidence type="ECO:0000256" key="1">
    <source>
        <dbReference type="ARBA" id="ARBA00022898"/>
    </source>
</evidence>
<dbReference type="SUPFAM" id="SSF53383">
    <property type="entry name" value="PLP-dependent transferases"/>
    <property type="match status" value="2"/>
</dbReference>
<gene>
    <name evidence="3" type="primary">gb00321</name>
    <name evidence="3" type="ORF">PR202_gb00321</name>
</gene>
<dbReference type="Gene3D" id="3.40.640.10">
    <property type="entry name" value="Type I PLP-dependent aspartate aminotransferase-like (Major domain)"/>
    <property type="match status" value="2"/>
</dbReference>
<evidence type="ECO:0000259" key="2">
    <source>
        <dbReference type="Pfam" id="PF00266"/>
    </source>
</evidence>
<accession>A0AAV5DUK5</accession>
<dbReference type="InterPro" id="IPR000192">
    <property type="entry name" value="Aminotrans_V_dom"/>
</dbReference>
<keyword evidence="1" id="KW-0663">Pyridoxal phosphate</keyword>
<proteinExistence type="predicted"/>
<dbReference type="InterPro" id="IPR015422">
    <property type="entry name" value="PyrdxlP-dep_Trfase_small"/>
</dbReference>
<dbReference type="Proteomes" id="UP001054889">
    <property type="component" value="Unassembled WGS sequence"/>
</dbReference>
<keyword evidence="4" id="KW-1185">Reference proteome</keyword>
<dbReference type="InterPro" id="IPR015421">
    <property type="entry name" value="PyrdxlP-dep_Trfase_major"/>
</dbReference>
<dbReference type="PANTHER" id="PTHR43586:SF8">
    <property type="entry name" value="CYSTEINE DESULFURASE 1, CHLOROPLASTIC"/>
    <property type="match status" value="1"/>
</dbReference>
<dbReference type="InterPro" id="IPR015424">
    <property type="entry name" value="PyrdxlP-dep_Trfase"/>
</dbReference>
<dbReference type="AlphaFoldDB" id="A0AAV5DUK5"/>
<dbReference type="PANTHER" id="PTHR43586">
    <property type="entry name" value="CYSTEINE DESULFURASE"/>
    <property type="match status" value="1"/>
</dbReference>
<feature type="domain" description="Aminotransferase class V" evidence="2">
    <location>
        <begin position="119"/>
        <end position="459"/>
    </location>
</feature>
<name>A0AAV5DUK5_ELECO</name>